<dbReference type="PROSITE" id="PS51191">
    <property type="entry name" value="FEMABX"/>
    <property type="match status" value="1"/>
</dbReference>
<dbReference type="EMBL" id="MHKK01000038">
    <property type="protein sequence ID" value="OGY89256.1"/>
    <property type="molecule type" value="Genomic_DNA"/>
</dbReference>
<dbReference type="GO" id="GO:0009252">
    <property type="term" value="P:peptidoglycan biosynthetic process"/>
    <property type="evidence" value="ECO:0007669"/>
    <property type="project" value="UniProtKB-KW"/>
</dbReference>
<keyword evidence="3" id="KW-0133">Cell shape</keyword>
<comment type="similarity">
    <text evidence="1">Belongs to the FemABX family.</text>
</comment>
<organism evidence="7 8">
    <name type="scientific">Candidatus Komeilibacteria bacterium RIFCSPHIGHO2_01_FULL_52_14</name>
    <dbReference type="NCBI Taxonomy" id="1798549"/>
    <lineage>
        <taxon>Bacteria</taxon>
        <taxon>Candidatus Komeiliibacteriota</taxon>
    </lineage>
</organism>
<sequence length="338" mass="39668">MDVSLNAHNYDYFLEQFPLGSFLQSRFWKRFLHLQGKKAWQLGVYENSHLLAHCLVYTNKLLLGKSYLYAPKGPLILPTLTQDERKEALELILSQIRDITVATRRREELFCRIEPNVTVPELTELPARQTEPIQPSTTLYLNLERPLDELFAACKEKTRYNIRLAERKGIQVHWSQNEEGIEKLVSLIESSKTRQGFRMHRKHYYRLLLQADTEHTTVHVNWATHEGIPIAANLYLVLDPTMTYIHGGFNYEYRHLMAPYLLQWAALQKAVELRLAYYDFWGYAPRDGSKPSWAGFSRFKEGFGGTVVESPGCFDYLYNPMWYNVYTKMRTVRRSLPF</sequence>
<proteinExistence type="inferred from homology"/>
<keyword evidence="5" id="KW-0012">Acyltransferase</keyword>
<dbReference type="Pfam" id="PF02388">
    <property type="entry name" value="FemAB"/>
    <property type="match status" value="3"/>
</dbReference>
<dbReference type="InterPro" id="IPR003447">
    <property type="entry name" value="FEMABX"/>
</dbReference>
<keyword evidence="4" id="KW-0573">Peptidoglycan synthesis</keyword>
<accession>A0A1G2BKR1</accession>
<evidence type="ECO:0000256" key="6">
    <source>
        <dbReference type="ARBA" id="ARBA00023316"/>
    </source>
</evidence>
<evidence type="ECO:0000256" key="3">
    <source>
        <dbReference type="ARBA" id="ARBA00022960"/>
    </source>
</evidence>
<dbReference type="GO" id="GO:0016755">
    <property type="term" value="F:aminoacyltransferase activity"/>
    <property type="evidence" value="ECO:0007669"/>
    <property type="project" value="InterPro"/>
</dbReference>
<dbReference type="GO" id="GO:0071555">
    <property type="term" value="P:cell wall organization"/>
    <property type="evidence" value="ECO:0007669"/>
    <property type="project" value="UniProtKB-KW"/>
</dbReference>
<dbReference type="SUPFAM" id="SSF55729">
    <property type="entry name" value="Acyl-CoA N-acyltransferases (Nat)"/>
    <property type="match status" value="2"/>
</dbReference>
<evidence type="ECO:0008006" key="9">
    <source>
        <dbReference type="Google" id="ProtNLM"/>
    </source>
</evidence>
<dbReference type="Gene3D" id="3.40.630.30">
    <property type="match status" value="2"/>
</dbReference>
<dbReference type="InterPro" id="IPR016181">
    <property type="entry name" value="Acyl_CoA_acyltransferase"/>
</dbReference>
<dbReference type="PANTHER" id="PTHR36174">
    <property type="entry name" value="LIPID II:GLYCINE GLYCYLTRANSFERASE"/>
    <property type="match status" value="1"/>
</dbReference>
<protein>
    <recommendedName>
        <fullName evidence="9">BioF2-like acetyltransferase domain-containing protein</fullName>
    </recommendedName>
</protein>
<keyword evidence="6" id="KW-0961">Cell wall biogenesis/degradation</keyword>
<dbReference type="PANTHER" id="PTHR36174:SF1">
    <property type="entry name" value="LIPID II:GLYCINE GLYCYLTRANSFERASE"/>
    <property type="match status" value="1"/>
</dbReference>
<evidence type="ECO:0000256" key="4">
    <source>
        <dbReference type="ARBA" id="ARBA00022984"/>
    </source>
</evidence>
<gene>
    <name evidence="7" type="ORF">A2677_03365</name>
</gene>
<dbReference type="InterPro" id="IPR050644">
    <property type="entry name" value="PG_Glycine_Bridge_Synth"/>
</dbReference>
<dbReference type="GO" id="GO:0008360">
    <property type="term" value="P:regulation of cell shape"/>
    <property type="evidence" value="ECO:0007669"/>
    <property type="project" value="UniProtKB-KW"/>
</dbReference>
<name>A0A1G2BKR1_9BACT</name>
<evidence type="ECO:0000256" key="2">
    <source>
        <dbReference type="ARBA" id="ARBA00022679"/>
    </source>
</evidence>
<evidence type="ECO:0000256" key="1">
    <source>
        <dbReference type="ARBA" id="ARBA00009943"/>
    </source>
</evidence>
<reference evidence="7 8" key="1">
    <citation type="journal article" date="2016" name="Nat. Commun.">
        <title>Thousands of microbial genomes shed light on interconnected biogeochemical processes in an aquifer system.</title>
        <authorList>
            <person name="Anantharaman K."/>
            <person name="Brown C.T."/>
            <person name="Hug L.A."/>
            <person name="Sharon I."/>
            <person name="Castelle C.J."/>
            <person name="Probst A.J."/>
            <person name="Thomas B.C."/>
            <person name="Singh A."/>
            <person name="Wilkins M.J."/>
            <person name="Karaoz U."/>
            <person name="Brodie E.L."/>
            <person name="Williams K.H."/>
            <person name="Hubbard S.S."/>
            <person name="Banfield J.F."/>
        </authorList>
    </citation>
    <scope>NUCLEOTIDE SEQUENCE [LARGE SCALE GENOMIC DNA]</scope>
</reference>
<comment type="caution">
    <text evidence="7">The sequence shown here is derived from an EMBL/GenBank/DDBJ whole genome shotgun (WGS) entry which is preliminary data.</text>
</comment>
<evidence type="ECO:0000313" key="8">
    <source>
        <dbReference type="Proteomes" id="UP000177817"/>
    </source>
</evidence>
<keyword evidence="2" id="KW-0808">Transferase</keyword>
<dbReference type="AlphaFoldDB" id="A0A1G2BKR1"/>
<dbReference type="Proteomes" id="UP000177817">
    <property type="component" value="Unassembled WGS sequence"/>
</dbReference>
<evidence type="ECO:0000256" key="5">
    <source>
        <dbReference type="ARBA" id="ARBA00023315"/>
    </source>
</evidence>
<evidence type="ECO:0000313" key="7">
    <source>
        <dbReference type="EMBL" id="OGY89256.1"/>
    </source>
</evidence>